<proteinExistence type="inferred from homology"/>
<evidence type="ECO:0000259" key="5">
    <source>
        <dbReference type="Pfam" id="PF21036"/>
    </source>
</evidence>
<evidence type="ECO:0000256" key="1">
    <source>
        <dbReference type="ARBA" id="ARBA00006962"/>
    </source>
</evidence>
<sequence>MRMLFVANPVLSHVLPLVPLAWAGRTTGNDVLFATAGVTEHVRQAGLPVADLLPGFAVEEWEEQLHRRYPDVQGLGALRAHGMKFAALNDTLARPLAELAEAWRPDLVVYSEITPIGAVAAARRGVPSVRHDIEICDTSSMLGHLADVLAGAFGHDLPPQARAPERIVTAVPPALATGKPRDLAMRHMPYSGGFVLPCRQAPSPRPRLVVTGGTSTQDDRIGRLGRILRAAGQVDADVVLAMPPEAAKAYEPLPPNVEAAGWVPLPRLLPGASALVHHGGAGTVMSAVAAGVPQLVLPDELPRHLNAQAVTRQGAAITARPEDVDAALLRRLVEDPALRAGAERLAAECAALPPPAEVAGTLAIWAQAGRGG</sequence>
<reference evidence="6 7" key="1">
    <citation type="submission" date="2020-08" db="EMBL/GenBank/DDBJ databases">
        <title>Genomic Encyclopedia of Type Strains, Phase IV (KMG-IV): sequencing the most valuable type-strain genomes for metagenomic binning, comparative biology and taxonomic classification.</title>
        <authorList>
            <person name="Goeker M."/>
        </authorList>
    </citation>
    <scope>NUCLEOTIDE SEQUENCE [LARGE SCALE GENOMIC DNA]</scope>
    <source>
        <strain evidence="6 7">DSM 45615</strain>
    </source>
</reference>
<evidence type="ECO:0000259" key="4">
    <source>
        <dbReference type="Pfam" id="PF06722"/>
    </source>
</evidence>
<name>A0A840PEV4_9ACTN</name>
<dbReference type="Pfam" id="PF21036">
    <property type="entry name" value="EryCIII-like_N"/>
    <property type="match status" value="1"/>
</dbReference>
<dbReference type="Proteomes" id="UP000578449">
    <property type="component" value="Unassembled WGS sequence"/>
</dbReference>
<dbReference type="Gene3D" id="3.40.50.2000">
    <property type="entry name" value="Glycogen Phosphorylase B"/>
    <property type="match status" value="2"/>
</dbReference>
<comment type="caution">
    <text evidence="6">The sequence shown here is derived from an EMBL/GenBank/DDBJ whole genome shotgun (WGS) entry which is preliminary data.</text>
</comment>
<evidence type="ECO:0000256" key="2">
    <source>
        <dbReference type="ARBA" id="ARBA00022676"/>
    </source>
</evidence>
<dbReference type="EMBL" id="JACHGN010000018">
    <property type="protein sequence ID" value="MBB5137509.1"/>
    <property type="molecule type" value="Genomic_DNA"/>
</dbReference>
<dbReference type="AlphaFoldDB" id="A0A840PEV4"/>
<protein>
    <submittedName>
        <fullName evidence="6">UDP:flavonoid glycosyltransferase YjiC (YdhE family)</fullName>
    </submittedName>
</protein>
<dbReference type="GO" id="GO:0017000">
    <property type="term" value="P:antibiotic biosynthetic process"/>
    <property type="evidence" value="ECO:0007669"/>
    <property type="project" value="UniProtKB-ARBA"/>
</dbReference>
<comment type="similarity">
    <text evidence="1">Belongs to the glycosyltransferase 28 family.</text>
</comment>
<dbReference type="GO" id="GO:0008194">
    <property type="term" value="F:UDP-glycosyltransferase activity"/>
    <property type="evidence" value="ECO:0007669"/>
    <property type="project" value="InterPro"/>
</dbReference>
<evidence type="ECO:0000313" key="6">
    <source>
        <dbReference type="EMBL" id="MBB5137509.1"/>
    </source>
</evidence>
<dbReference type="InterPro" id="IPR048284">
    <property type="entry name" value="EryCIII-like_N"/>
</dbReference>
<gene>
    <name evidence="6" type="ORF">HNP84_007261</name>
</gene>
<dbReference type="Pfam" id="PF06722">
    <property type="entry name" value="EryCIII-like_C"/>
    <property type="match status" value="1"/>
</dbReference>
<dbReference type="PANTHER" id="PTHR48050:SF13">
    <property type="entry name" value="STEROL 3-BETA-GLUCOSYLTRANSFERASE UGT80A2"/>
    <property type="match status" value="1"/>
</dbReference>
<evidence type="ECO:0000256" key="3">
    <source>
        <dbReference type="ARBA" id="ARBA00022679"/>
    </source>
</evidence>
<dbReference type="CDD" id="cd03784">
    <property type="entry name" value="GT1_Gtf-like"/>
    <property type="match status" value="1"/>
</dbReference>
<evidence type="ECO:0000313" key="7">
    <source>
        <dbReference type="Proteomes" id="UP000578449"/>
    </source>
</evidence>
<dbReference type="PANTHER" id="PTHR48050">
    <property type="entry name" value="STEROL 3-BETA-GLUCOSYLTRANSFERASE"/>
    <property type="match status" value="1"/>
</dbReference>
<dbReference type="InterPro" id="IPR050426">
    <property type="entry name" value="Glycosyltransferase_28"/>
</dbReference>
<feature type="domain" description="Erythromycin biosynthesis protein CIII-like C-terminal" evidence="4">
    <location>
        <begin position="226"/>
        <end position="362"/>
    </location>
</feature>
<keyword evidence="7" id="KW-1185">Reference proteome</keyword>
<dbReference type="InterPro" id="IPR002213">
    <property type="entry name" value="UDP_glucos_trans"/>
</dbReference>
<feature type="domain" description="Erythromycin biosynthesis protein CIII-like N-terminal" evidence="5">
    <location>
        <begin position="22"/>
        <end position="213"/>
    </location>
</feature>
<dbReference type="GO" id="GO:0016758">
    <property type="term" value="F:hexosyltransferase activity"/>
    <property type="evidence" value="ECO:0007669"/>
    <property type="project" value="UniProtKB-ARBA"/>
</dbReference>
<dbReference type="InterPro" id="IPR010610">
    <property type="entry name" value="EryCIII-like_C"/>
</dbReference>
<organism evidence="6 7">
    <name type="scientific">Thermocatellispora tengchongensis</name>
    <dbReference type="NCBI Taxonomy" id="1073253"/>
    <lineage>
        <taxon>Bacteria</taxon>
        <taxon>Bacillati</taxon>
        <taxon>Actinomycetota</taxon>
        <taxon>Actinomycetes</taxon>
        <taxon>Streptosporangiales</taxon>
        <taxon>Streptosporangiaceae</taxon>
        <taxon>Thermocatellispora</taxon>
    </lineage>
</organism>
<keyword evidence="3 6" id="KW-0808">Transferase</keyword>
<accession>A0A840PEV4</accession>
<keyword evidence="2" id="KW-0328">Glycosyltransferase</keyword>
<dbReference type="SUPFAM" id="SSF53756">
    <property type="entry name" value="UDP-Glycosyltransferase/glycogen phosphorylase"/>
    <property type="match status" value="1"/>
</dbReference>